<reference evidence="1 2" key="1">
    <citation type="journal article" date="2020" name="Phytopathology">
        <title>Genome Sequence Resources of Colletotrichum truncatum, C. plurivorum, C. musicola, and C. sojae: Four Species Pathogenic to Soybean (Glycine max).</title>
        <authorList>
            <person name="Rogerio F."/>
            <person name="Boufleur T.R."/>
            <person name="Ciampi-Guillardi M."/>
            <person name="Sukno S.A."/>
            <person name="Thon M.R."/>
            <person name="Massola Junior N.S."/>
            <person name="Baroncelli R."/>
        </authorList>
    </citation>
    <scope>NUCLEOTIDE SEQUENCE [LARGE SCALE GENOMIC DNA]</scope>
    <source>
        <strain evidence="1 2">CMES1059</strain>
    </source>
</reference>
<dbReference type="EMBL" id="VUJX02000012">
    <property type="protein sequence ID" value="KAL0930063.1"/>
    <property type="molecule type" value="Genomic_DNA"/>
</dbReference>
<keyword evidence="2" id="KW-1185">Reference proteome</keyword>
<evidence type="ECO:0000313" key="1">
    <source>
        <dbReference type="EMBL" id="KAL0930063.1"/>
    </source>
</evidence>
<accession>A0ACC3YDX9</accession>
<evidence type="ECO:0000313" key="2">
    <source>
        <dbReference type="Proteomes" id="UP000805649"/>
    </source>
</evidence>
<organism evidence="1 2">
    <name type="scientific">Colletotrichum truncatum</name>
    <name type="common">Anthracnose fungus</name>
    <name type="synonym">Colletotrichum capsici</name>
    <dbReference type="NCBI Taxonomy" id="5467"/>
    <lineage>
        <taxon>Eukaryota</taxon>
        <taxon>Fungi</taxon>
        <taxon>Dikarya</taxon>
        <taxon>Ascomycota</taxon>
        <taxon>Pezizomycotina</taxon>
        <taxon>Sordariomycetes</taxon>
        <taxon>Hypocreomycetidae</taxon>
        <taxon>Glomerellales</taxon>
        <taxon>Glomerellaceae</taxon>
        <taxon>Colletotrichum</taxon>
        <taxon>Colletotrichum truncatum species complex</taxon>
    </lineage>
</organism>
<comment type="caution">
    <text evidence="1">The sequence shown here is derived from an EMBL/GenBank/DDBJ whole genome shotgun (WGS) entry which is preliminary data.</text>
</comment>
<gene>
    <name evidence="1" type="ORF">CTRU02_214883</name>
</gene>
<name>A0ACC3YDX9_COLTU</name>
<proteinExistence type="predicted"/>
<dbReference type="Proteomes" id="UP000805649">
    <property type="component" value="Unassembled WGS sequence"/>
</dbReference>
<sequence>MPALPKISAPQHILQLLSELHRKSLDQEAALSATGKVFSAQLKGDLEDQHRDENPDDKFDKLMLDKFIALDEDKCQFTYQLINAMGATNVVEAGTSFGVSTIYLALAVGKTKAATGKTGTVIATEKEAQKANVARKYWAQCGAVVEQQIDLRVGDLLETLKEGLPQIDLLLLDIWSALALPTLKTVLPRLRHGAVVLTDNTISGAEGYKDLLAFLRTPENGFQNMTLPFTNGFEMSVYLPGTD</sequence>
<protein>
    <submittedName>
        <fullName evidence="1">O-methyltransferase MdmC</fullName>
    </submittedName>
</protein>